<feature type="compositionally biased region" description="Polar residues" evidence="1">
    <location>
        <begin position="176"/>
        <end position="203"/>
    </location>
</feature>
<comment type="caution">
    <text evidence="3">The sequence shown here is derived from an EMBL/GenBank/DDBJ whole genome shotgun (WGS) entry which is preliminary data.</text>
</comment>
<evidence type="ECO:0000313" key="3">
    <source>
        <dbReference type="EMBL" id="GEB33112.1"/>
    </source>
</evidence>
<keyword evidence="3" id="KW-0449">Lipoprotein</keyword>
<evidence type="ECO:0000313" key="4">
    <source>
        <dbReference type="Proteomes" id="UP000316882"/>
    </source>
</evidence>
<feature type="region of interest" description="Disordered" evidence="1">
    <location>
        <begin position="26"/>
        <end position="58"/>
    </location>
</feature>
<dbReference type="EMBL" id="BJMH01000011">
    <property type="protein sequence ID" value="GEB33112.1"/>
    <property type="molecule type" value="Genomic_DNA"/>
</dbReference>
<gene>
    <name evidence="3" type="primary">ylaJ</name>
    <name evidence="3" type="ORF">BPA01_26920</name>
</gene>
<keyword evidence="2" id="KW-0732">Signal</keyword>
<dbReference type="GeneID" id="87612486"/>
<feature type="chain" id="PRO_5038764940" evidence="2">
    <location>
        <begin position="23"/>
        <end position="203"/>
    </location>
</feature>
<organism evidence="3 4">
    <name type="scientific">Brevibacillus parabrevis</name>
    <dbReference type="NCBI Taxonomy" id="54914"/>
    <lineage>
        <taxon>Bacteria</taxon>
        <taxon>Bacillati</taxon>
        <taxon>Bacillota</taxon>
        <taxon>Bacilli</taxon>
        <taxon>Bacillales</taxon>
        <taxon>Paenibacillaceae</taxon>
        <taxon>Brevibacillus</taxon>
    </lineage>
</organism>
<dbReference type="RefSeq" id="WP_122964967.1">
    <property type="nucleotide sequence ID" value="NZ_BJMH01000011.1"/>
</dbReference>
<dbReference type="InterPro" id="IPR014247">
    <property type="entry name" value="Spore_lipoprot_YhcN/YlaJ"/>
</dbReference>
<keyword evidence="4" id="KW-1185">Reference proteome</keyword>
<feature type="signal peptide" evidence="2">
    <location>
        <begin position="1"/>
        <end position="22"/>
    </location>
</feature>
<dbReference type="STRING" id="54914.AV540_18745"/>
<accession>A0A4Y3PF58</accession>
<protein>
    <submittedName>
        <fullName evidence="3">Putative lipoprotein YlaJ</fullName>
    </submittedName>
</protein>
<dbReference type="GO" id="GO:0030435">
    <property type="term" value="P:sporulation resulting in formation of a cellular spore"/>
    <property type="evidence" value="ECO:0007669"/>
    <property type="project" value="InterPro"/>
</dbReference>
<evidence type="ECO:0000256" key="1">
    <source>
        <dbReference type="SAM" id="MobiDB-lite"/>
    </source>
</evidence>
<dbReference type="PROSITE" id="PS51257">
    <property type="entry name" value="PROKAR_LIPOPROTEIN"/>
    <property type="match status" value="1"/>
</dbReference>
<proteinExistence type="predicted"/>
<name>A0A4Y3PF58_BREPA</name>
<dbReference type="AlphaFoldDB" id="A0A4Y3PF58"/>
<reference evidence="3 4" key="1">
    <citation type="submission" date="2019-06" db="EMBL/GenBank/DDBJ databases">
        <title>Whole genome shotgun sequence of Brevibacillus parabrevis NBRC 12334.</title>
        <authorList>
            <person name="Hosoyama A."/>
            <person name="Uohara A."/>
            <person name="Ohji S."/>
            <person name="Ichikawa N."/>
        </authorList>
    </citation>
    <scope>NUCLEOTIDE SEQUENCE [LARGE SCALE GENOMIC DNA]</scope>
    <source>
        <strain evidence="3 4">NBRC 12334</strain>
    </source>
</reference>
<feature type="compositionally biased region" description="Polar residues" evidence="1">
    <location>
        <begin position="40"/>
        <end position="58"/>
    </location>
</feature>
<evidence type="ECO:0000256" key="2">
    <source>
        <dbReference type="SAM" id="SignalP"/>
    </source>
</evidence>
<dbReference type="NCBIfam" id="TIGR02898">
    <property type="entry name" value="spore_YhcN_YlaJ"/>
    <property type="match status" value="1"/>
</dbReference>
<feature type="compositionally biased region" description="Low complexity" evidence="1">
    <location>
        <begin position="26"/>
        <end position="39"/>
    </location>
</feature>
<feature type="region of interest" description="Disordered" evidence="1">
    <location>
        <begin position="167"/>
        <end position="203"/>
    </location>
</feature>
<dbReference type="InterPro" id="IPR019076">
    <property type="entry name" value="Spore_lipoprot_YhcN/YlaJ-like"/>
</dbReference>
<sequence length="203" mass="21923">MRVKRIIIGCLGASLVLSGCMAGNKANQAAPQPNQQQAPHTQRVQQTAPEPAYNQSSQATADRLVQLATRVKKVNGATAVVIGKYAVVGIDVDAQLDRPEVGVIKYTVAEALKEDPQGANAVVTADPDIVQRLKEMAADIRRGHPISGFAEELADIVGRIIPQLPRDVRRREETPAQENQQQQINNDGRTPQGKINVNRTGTP</sequence>
<dbReference type="Proteomes" id="UP000316882">
    <property type="component" value="Unassembled WGS sequence"/>
</dbReference>
<dbReference type="Pfam" id="PF09580">
    <property type="entry name" value="Spore_YhcN_YlaJ"/>
    <property type="match status" value="1"/>
</dbReference>